<proteinExistence type="predicted"/>
<dbReference type="NCBIfam" id="TIGR02097">
    <property type="entry name" value="yccV"/>
    <property type="match status" value="1"/>
</dbReference>
<gene>
    <name evidence="4" type="ORF">R1sor_002558</name>
</gene>
<dbReference type="PANTHER" id="PTHR48439">
    <property type="entry name" value="HEMIMETHYLATED DNA-BINDING DOMAIN-CONTAINING PROTEIN"/>
    <property type="match status" value="1"/>
</dbReference>
<evidence type="ECO:0000256" key="2">
    <source>
        <dbReference type="SAM" id="MobiDB-lite"/>
    </source>
</evidence>
<dbReference type="AlphaFoldDB" id="A0ABD3H3B0"/>
<feature type="compositionally biased region" description="Low complexity" evidence="2">
    <location>
        <begin position="394"/>
        <end position="403"/>
    </location>
</feature>
<name>A0ABD3H3B0_9MARC</name>
<protein>
    <recommendedName>
        <fullName evidence="3">Hemimethylated DNA-binding domain-containing protein</fullName>
    </recommendedName>
</protein>
<evidence type="ECO:0000259" key="3">
    <source>
        <dbReference type="SMART" id="SM00992"/>
    </source>
</evidence>
<dbReference type="SMART" id="SM00992">
    <property type="entry name" value="YccV-like"/>
    <property type="match status" value="1"/>
</dbReference>
<feature type="coiled-coil region" evidence="1">
    <location>
        <begin position="176"/>
        <end position="203"/>
    </location>
</feature>
<dbReference type="InterPro" id="IPR001943">
    <property type="entry name" value="UVR_dom"/>
</dbReference>
<dbReference type="Proteomes" id="UP001633002">
    <property type="component" value="Unassembled WGS sequence"/>
</dbReference>
<dbReference type="InterPro" id="IPR036623">
    <property type="entry name" value="Hemimethylated_DNA-bd_sf"/>
</dbReference>
<accession>A0ABD3H3B0</accession>
<evidence type="ECO:0000313" key="4">
    <source>
        <dbReference type="EMBL" id="KAL3684536.1"/>
    </source>
</evidence>
<comment type="caution">
    <text evidence="4">The sequence shown here is derived from an EMBL/GenBank/DDBJ whole genome shotgun (WGS) entry which is preliminary data.</text>
</comment>
<dbReference type="EMBL" id="JBJQOH010000006">
    <property type="protein sequence ID" value="KAL3684536.1"/>
    <property type="molecule type" value="Genomic_DNA"/>
</dbReference>
<reference evidence="4 5" key="1">
    <citation type="submission" date="2024-09" db="EMBL/GenBank/DDBJ databases">
        <title>Chromosome-scale assembly of Riccia sorocarpa.</title>
        <authorList>
            <person name="Paukszto L."/>
        </authorList>
    </citation>
    <scope>NUCLEOTIDE SEQUENCE [LARGE SCALE GENOMIC DNA]</scope>
    <source>
        <strain evidence="4">LP-2024</strain>
        <tissue evidence="4">Aerial parts of the thallus</tissue>
    </source>
</reference>
<dbReference type="InterPro" id="IPR011722">
    <property type="entry name" value="Hemimethylated_DNA-bd_dom"/>
</dbReference>
<organism evidence="4 5">
    <name type="scientific">Riccia sorocarpa</name>
    <dbReference type="NCBI Taxonomy" id="122646"/>
    <lineage>
        <taxon>Eukaryota</taxon>
        <taxon>Viridiplantae</taxon>
        <taxon>Streptophyta</taxon>
        <taxon>Embryophyta</taxon>
        <taxon>Marchantiophyta</taxon>
        <taxon>Marchantiopsida</taxon>
        <taxon>Marchantiidae</taxon>
        <taxon>Marchantiales</taxon>
        <taxon>Ricciaceae</taxon>
        <taxon>Riccia</taxon>
    </lineage>
</organism>
<keyword evidence="5" id="KW-1185">Reference proteome</keyword>
<feature type="region of interest" description="Disordered" evidence="2">
    <location>
        <begin position="382"/>
        <end position="403"/>
    </location>
</feature>
<dbReference type="Gene3D" id="2.30.30.390">
    <property type="entry name" value="Hemimethylated DNA-binding domain"/>
    <property type="match status" value="1"/>
</dbReference>
<dbReference type="Pfam" id="PF02151">
    <property type="entry name" value="UVR"/>
    <property type="match status" value="1"/>
</dbReference>
<sequence length="403" mass="44987">MKGREEGKKGGMRQSKSGLDVTLQESIFIMAATATTAMGVAASPPAVARFSARVSRSDGPCCSYSSSKASFEEISLCGKDWGRRRRRSEWRRNYGEISVPAIFVNSPAEGWGKFCGRKVMVMAAASRQGDGEAERERSSSTKRRTASCERSESANEELLLFLFQLDLSTRLQRALNNEQYEAAQQLREKIAEVEQEVARQREAKMGSVSSKDEAQDTALTVLRLKADLQRAIEGEDYAGAAKIRDQISKLESDSLAASARALAYQNLKYNFRLGQRIKHNVYGYQGIICGMDPRCCESEEWADAAGVKQLARGPNQPFYQILVDVHEEPSLLVAYVAEDSISLPEQEEIGRFDHPYTYFLFYGMDSIGDFIPSKQLRDKYNAPRYEVPYDENNDSSSGSDDTP</sequence>
<keyword evidence="1" id="KW-0175">Coiled coil</keyword>
<feature type="region of interest" description="Disordered" evidence="2">
    <location>
        <begin position="126"/>
        <end position="149"/>
    </location>
</feature>
<dbReference type="PANTHER" id="PTHR48439:SF1">
    <property type="entry name" value="HEMIMETHYLATED DNA-BINDING DOMAIN-CONTAINING PROTEIN"/>
    <property type="match status" value="1"/>
</dbReference>
<evidence type="ECO:0000313" key="5">
    <source>
        <dbReference type="Proteomes" id="UP001633002"/>
    </source>
</evidence>
<dbReference type="Pfam" id="PF08755">
    <property type="entry name" value="YccV-like"/>
    <property type="match status" value="1"/>
</dbReference>
<dbReference type="InterPro" id="IPR053189">
    <property type="entry name" value="Clp_protease_adapter_ClpF"/>
</dbReference>
<evidence type="ECO:0000256" key="1">
    <source>
        <dbReference type="SAM" id="Coils"/>
    </source>
</evidence>
<feature type="compositionally biased region" description="Basic and acidic residues" evidence="2">
    <location>
        <begin position="129"/>
        <end position="139"/>
    </location>
</feature>
<dbReference type="SUPFAM" id="SSF141255">
    <property type="entry name" value="YccV-like"/>
    <property type="match status" value="1"/>
</dbReference>
<feature type="domain" description="Hemimethylated DNA-binding" evidence="3">
    <location>
        <begin position="268"/>
        <end position="373"/>
    </location>
</feature>